<dbReference type="Pfam" id="PF00005">
    <property type="entry name" value="ABC_tran"/>
    <property type="match status" value="2"/>
</dbReference>
<feature type="transmembrane region" description="Helical" evidence="7">
    <location>
        <begin position="83"/>
        <end position="103"/>
    </location>
</feature>
<dbReference type="InterPro" id="IPR036640">
    <property type="entry name" value="ABC1_TM_sf"/>
</dbReference>
<dbReference type="Gene3D" id="3.40.50.300">
    <property type="entry name" value="P-loop containing nucleotide triphosphate hydrolases"/>
    <property type="match status" value="2"/>
</dbReference>
<keyword evidence="5 7" id="KW-1133">Transmembrane helix</keyword>
<dbReference type="PANTHER" id="PTHR43394:SF1">
    <property type="entry name" value="ATP-BINDING CASSETTE SUB-FAMILY B MEMBER 10, MITOCHONDRIAL"/>
    <property type="match status" value="1"/>
</dbReference>
<protein>
    <recommendedName>
        <fullName evidence="12">ATP-dependent transporter ycf16</fullName>
    </recommendedName>
</protein>
<evidence type="ECO:0000256" key="7">
    <source>
        <dbReference type="SAM" id="Phobius"/>
    </source>
</evidence>
<evidence type="ECO:0008006" key="12">
    <source>
        <dbReference type="Google" id="ProtNLM"/>
    </source>
</evidence>
<evidence type="ECO:0000256" key="3">
    <source>
        <dbReference type="ARBA" id="ARBA00022741"/>
    </source>
</evidence>
<keyword evidence="3" id="KW-0547">Nucleotide-binding</keyword>
<feature type="transmembrane region" description="Helical" evidence="7">
    <location>
        <begin position="161"/>
        <end position="186"/>
    </location>
</feature>
<keyword evidence="4" id="KW-0067">ATP-binding</keyword>
<keyword evidence="2 7" id="KW-0812">Transmembrane</keyword>
<evidence type="ECO:0000256" key="4">
    <source>
        <dbReference type="ARBA" id="ARBA00022840"/>
    </source>
</evidence>
<evidence type="ECO:0000256" key="1">
    <source>
        <dbReference type="ARBA" id="ARBA00004141"/>
    </source>
</evidence>
<dbReference type="PROSITE" id="PS50929">
    <property type="entry name" value="ABC_TM1F"/>
    <property type="match status" value="1"/>
</dbReference>
<keyword evidence="6 7" id="KW-0472">Membrane</keyword>
<dbReference type="InterPro" id="IPR039421">
    <property type="entry name" value="Type_1_exporter"/>
</dbReference>
<dbReference type="InterPro" id="IPR011527">
    <property type="entry name" value="ABC1_TM_dom"/>
</dbReference>
<dbReference type="PROSITE" id="PS00211">
    <property type="entry name" value="ABC_TRANSPORTER_1"/>
    <property type="match status" value="1"/>
</dbReference>
<dbReference type="EMBL" id="CAUYUJ010018449">
    <property type="protein sequence ID" value="CAK0883688.1"/>
    <property type="molecule type" value="Genomic_DNA"/>
</dbReference>
<evidence type="ECO:0000259" key="8">
    <source>
        <dbReference type="PROSITE" id="PS50893"/>
    </source>
</evidence>
<comment type="subcellular location">
    <subcellularLocation>
        <location evidence="1">Membrane</location>
        <topology evidence="1">Multi-pass membrane protein</topology>
    </subcellularLocation>
</comment>
<gene>
    <name evidence="10" type="ORF">PCOR1329_LOCUS65837</name>
</gene>
<dbReference type="Pfam" id="PF00664">
    <property type="entry name" value="ABC_membrane"/>
    <property type="match status" value="2"/>
</dbReference>
<evidence type="ECO:0000259" key="9">
    <source>
        <dbReference type="PROSITE" id="PS50929"/>
    </source>
</evidence>
<proteinExistence type="predicted"/>
<evidence type="ECO:0000313" key="11">
    <source>
        <dbReference type="Proteomes" id="UP001189429"/>
    </source>
</evidence>
<reference evidence="10" key="1">
    <citation type="submission" date="2023-10" db="EMBL/GenBank/DDBJ databases">
        <authorList>
            <person name="Chen Y."/>
            <person name="Shah S."/>
            <person name="Dougan E. K."/>
            <person name="Thang M."/>
            <person name="Chan C."/>
        </authorList>
    </citation>
    <scope>NUCLEOTIDE SEQUENCE [LARGE SCALE GENOMIC DNA]</scope>
</reference>
<dbReference type="Proteomes" id="UP001189429">
    <property type="component" value="Unassembled WGS sequence"/>
</dbReference>
<feature type="domain" description="ABC transmembrane type-1" evidence="9">
    <location>
        <begin position="26"/>
        <end position="226"/>
    </location>
</feature>
<accession>A0ABN9WBM7</accession>
<organism evidence="10 11">
    <name type="scientific">Prorocentrum cordatum</name>
    <dbReference type="NCBI Taxonomy" id="2364126"/>
    <lineage>
        <taxon>Eukaryota</taxon>
        <taxon>Sar</taxon>
        <taxon>Alveolata</taxon>
        <taxon>Dinophyceae</taxon>
        <taxon>Prorocentrales</taxon>
        <taxon>Prorocentraceae</taxon>
        <taxon>Prorocentrum</taxon>
    </lineage>
</organism>
<dbReference type="InterPro" id="IPR003439">
    <property type="entry name" value="ABC_transporter-like_ATP-bd"/>
</dbReference>
<feature type="transmembrane region" description="Helical" evidence="7">
    <location>
        <begin position="206"/>
        <end position="228"/>
    </location>
</feature>
<feature type="domain" description="ABC transporter" evidence="8">
    <location>
        <begin position="225"/>
        <end position="389"/>
    </location>
</feature>
<evidence type="ECO:0000256" key="2">
    <source>
        <dbReference type="ARBA" id="ARBA00022692"/>
    </source>
</evidence>
<sequence>MVVASGSAMALPVYTGELVQAVVSDIGGVALCLAYYCFELAGERLSQRLRSRLFRHYLQQAIAFFDEQSTGELMNRLASDCTLTAVALCSLPVIAAFAALYAITIMRLSERYQSALASASEIAQETLAAMRTVRSFASEERASSRYDASIAKSYRIGARRALATGAFVGLVSAVAQLALVVVLWVGCNRVVDGDLDFGTLSSFLLLAIYVIGALGGLADLFSALMSAVGASQRVFALLDTVLVDVSLVVEPGRVLALCGASGGGKSSVIALLQRWYDPTAGRVLVDSRAKKAVRSANAAFVEELPSGLRTQVGERGVQLSGGQKQRIAIARALLDPRVLLLDEATSALDSAAEALVQSALDFRPAFCGPHHRGRAIASRRSGARAASAS</sequence>
<evidence type="ECO:0000313" key="10">
    <source>
        <dbReference type="EMBL" id="CAK0883688.1"/>
    </source>
</evidence>
<dbReference type="SUPFAM" id="SSF52540">
    <property type="entry name" value="P-loop containing nucleoside triphosphate hydrolases"/>
    <property type="match status" value="1"/>
</dbReference>
<dbReference type="SUPFAM" id="SSF90123">
    <property type="entry name" value="ABC transporter transmembrane region"/>
    <property type="match status" value="1"/>
</dbReference>
<dbReference type="SMART" id="SM00382">
    <property type="entry name" value="AAA"/>
    <property type="match status" value="1"/>
</dbReference>
<dbReference type="InterPro" id="IPR027417">
    <property type="entry name" value="P-loop_NTPase"/>
</dbReference>
<comment type="caution">
    <text evidence="10">The sequence shown here is derived from an EMBL/GenBank/DDBJ whole genome shotgun (WGS) entry which is preliminary data.</text>
</comment>
<dbReference type="InterPro" id="IPR003593">
    <property type="entry name" value="AAA+_ATPase"/>
</dbReference>
<keyword evidence="11" id="KW-1185">Reference proteome</keyword>
<dbReference type="InterPro" id="IPR017871">
    <property type="entry name" value="ABC_transporter-like_CS"/>
</dbReference>
<dbReference type="PANTHER" id="PTHR43394">
    <property type="entry name" value="ATP-DEPENDENT PERMEASE MDL1, MITOCHONDRIAL"/>
    <property type="match status" value="1"/>
</dbReference>
<dbReference type="PROSITE" id="PS50893">
    <property type="entry name" value="ABC_TRANSPORTER_2"/>
    <property type="match status" value="1"/>
</dbReference>
<evidence type="ECO:0000256" key="6">
    <source>
        <dbReference type="ARBA" id="ARBA00023136"/>
    </source>
</evidence>
<evidence type="ECO:0000256" key="5">
    <source>
        <dbReference type="ARBA" id="ARBA00022989"/>
    </source>
</evidence>
<dbReference type="Gene3D" id="1.20.1560.10">
    <property type="entry name" value="ABC transporter type 1, transmembrane domain"/>
    <property type="match status" value="2"/>
</dbReference>
<name>A0ABN9WBM7_9DINO</name>